<evidence type="ECO:0008006" key="4">
    <source>
        <dbReference type="Google" id="ProtNLM"/>
    </source>
</evidence>
<dbReference type="Proteomes" id="UP000010164">
    <property type="component" value="Unassembled WGS sequence"/>
</dbReference>
<reference evidence="2 3" key="1">
    <citation type="journal article" date="2012" name="J. Bacteriol.">
        <title>Genome Sequence of the Alkane-Degrading Bacterium Alcanivorax hongdengensis Type Strain A-11-3.</title>
        <authorList>
            <person name="Lai Q."/>
            <person name="Shao Z."/>
        </authorList>
    </citation>
    <scope>NUCLEOTIDE SEQUENCE [LARGE SCALE GENOMIC DNA]</scope>
    <source>
        <strain evidence="2 3">A-11-3</strain>
    </source>
</reference>
<organism evidence="2 3">
    <name type="scientific">Alcanivorax hongdengensis A-11-3</name>
    <dbReference type="NCBI Taxonomy" id="1177179"/>
    <lineage>
        <taxon>Bacteria</taxon>
        <taxon>Pseudomonadati</taxon>
        <taxon>Pseudomonadota</taxon>
        <taxon>Gammaproteobacteria</taxon>
        <taxon>Oceanospirillales</taxon>
        <taxon>Alcanivoracaceae</taxon>
        <taxon>Alcanivorax</taxon>
    </lineage>
</organism>
<dbReference type="EMBL" id="AMRJ01000003">
    <property type="protein sequence ID" value="EKF75476.1"/>
    <property type="molecule type" value="Genomic_DNA"/>
</dbReference>
<evidence type="ECO:0000313" key="2">
    <source>
        <dbReference type="EMBL" id="EKF75476.1"/>
    </source>
</evidence>
<dbReference type="OrthoDB" id="6366276at2"/>
<gene>
    <name evidence="2" type="ORF">A11A3_03929</name>
</gene>
<dbReference type="PATRIC" id="fig|1177179.3.peg.784"/>
<keyword evidence="1" id="KW-1133">Transmembrane helix</keyword>
<keyword evidence="3" id="KW-1185">Reference proteome</keyword>
<evidence type="ECO:0000256" key="1">
    <source>
        <dbReference type="SAM" id="Phobius"/>
    </source>
</evidence>
<dbReference type="AlphaFoldDB" id="L0WEN7"/>
<evidence type="ECO:0000313" key="3">
    <source>
        <dbReference type="Proteomes" id="UP000010164"/>
    </source>
</evidence>
<feature type="transmembrane region" description="Helical" evidence="1">
    <location>
        <begin position="113"/>
        <end position="138"/>
    </location>
</feature>
<feature type="transmembrane region" description="Helical" evidence="1">
    <location>
        <begin position="54"/>
        <end position="73"/>
    </location>
</feature>
<sequence>MIGQRLREILYFWWRHLPALFLVSAPFALLNQVIQMLMGPVMVINQGDLSGLNVSTALVILLMQPLAGGVLVVQLASIQGGKGRGLLACLLPAVQHYPQLMLAYLLMGVAVSLGWLALFFPALWVYARLCFAPYQILLRNRSPLDALRDAFTLSQSQQWVIVLVLVMVFCSMYLVSAALTSLCITLLGDNAGSQLLATLPAALFGTALNVAVFRFWMLAGGQSTDPSSGQ</sequence>
<protein>
    <recommendedName>
        <fullName evidence="4">Transmembrane protein</fullName>
    </recommendedName>
</protein>
<comment type="caution">
    <text evidence="2">The sequence shown here is derived from an EMBL/GenBank/DDBJ whole genome shotgun (WGS) entry which is preliminary data.</text>
</comment>
<proteinExistence type="predicted"/>
<dbReference type="STRING" id="1177179.A11A3_03929"/>
<accession>L0WEN7</accession>
<name>L0WEN7_9GAMM</name>
<keyword evidence="1" id="KW-0472">Membrane</keyword>
<dbReference type="RefSeq" id="WP_008927972.1">
    <property type="nucleotide sequence ID" value="NZ_AMRJ01000003.1"/>
</dbReference>
<feature type="transmembrane region" description="Helical" evidence="1">
    <location>
        <begin position="12"/>
        <end position="34"/>
    </location>
</feature>
<feature type="transmembrane region" description="Helical" evidence="1">
    <location>
        <begin position="194"/>
        <end position="216"/>
    </location>
</feature>
<feature type="transmembrane region" description="Helical" evidence="1">
    <location>
        <begin position="159"/>
        <end position="188"/>
    </location>
</feature>
<keyword evidence="1" id="KW-0812">Transmembrane</keyword>